<evidence type="ECO:0000259" key="12">
    <source>
        <dbReference type="Pfam" id="PF06315"/>
    </source>
</evidence>
<dbReference type="Pfam" id="PF06315">
    <property type="entry name" value="AceK_kinase"/>
    <property type="match status" value="1"/>
</dbReference>
<keyword evidence="2 11" id="KW-0963">Cytoplasm</keyword>
<reference evidence="14" key="2">
    <citation type="submission" date="2020-08" db="EMBL/GenBank/DDBJ databases">
        <authorList>
            <person name="Lai Q."/>
        </authorList>
    </citation>
    <scope>NUCLEOTIDE SEQUENCE</scope>
    <source>
        <strain evidence="14">S27-2</strain>
    </source>
</reference>
<evidence type="ECO:0000256" key="1">
    <source>
        <dbReference type="ARBA" id="ARBA00022435"/>
    </source>
</evidence>
<dbReference type="PANTHER" id="PTHR39559">
    <property type="match status" value="1"/>
</dbReference>
<dbReference type="RefSeq" id="WP_186505576.1">
    <property type="nucleotide sequence ID" value="NZ_JACNEP010000002.1"/>
</dbReference>
<keyword evidence="6 11" id="KW-0547">Nucleotide-binding</keyword>
<dbReference type="GO" id="GO:0008772">
    <property type="term" value="F:[isocitrate dehydrogenase (NADP+)] kinase activity"/>
    <property type="evidence" value="ECO:0007669"/>
    <property type="project" value="UniProtKB-UniRule"/>
</dbReference>
<dbReference type="Pfam" id="PF20423">
    <property type="entry name" value="AceK_regulatory"/>
    <property type="match status" value="1"/>
</dbReference>
<evidence type="ECO:0000256" key="10">
    <source>
        <dbReference type="ARBA" id="ARBA00022912"/>
    </source>
</evidence>
<dbReference type="PANTHER" id="PTHR39559:SF1">
    <property type="entry name" value="ISOCITRATE DEHYDROGENASE KINASE_PHOSPHATASE"/>
    <property type="match status" value="1"/>
</dbReference>
<keyword evidence="5 11" id="KW-0808">Transferase</keyword>
<dbReference type="InterPro" id="IPR046855">
    <property type="entry name" value="AceK_kinase"/>
</dbReference>
<keyword evidence="10 11" id="KW-0904">Protein phosphatase</keyword>
<feature type="binding site" evidence="11">
    <location>
        <position position="344"/>
    </location>
    <ligand>
        <name>ATP</name>
        <dbReference type="ChEBI" id="CHEBI:30616"/>
    </ligand>
</feature>
<comment type="function">
    <text evidence="11">Bifunctional enzyme which can phosphorylate or dephosphorylate isocitrate dehydrogenase (IDH) on a specific serine residue. This is a regulatory mechanism which enables bacteria to bypass the Krebs cycle via the glyoxylate shunt in response to the source of carbon. When bacteria are grown on glucose, IDH is fully active and unphosphorylated, but when grown on acetate or ethanol, the activity of IDH declines drastically concomitant with its phosphorylation.</text>
</comment>
<dbReference type="GO" id="GO:0005737">
    <property type="term" value="C:cytoplasm"/>
    <property type="evidence" value="ECO:0007669"/>
    <property type="project" value="UniProtKB-SubCell"/>
</dbReference>
<dbReference type="AlphaFoldDB" id="A0A8J6ISS4"/>
<reference evidence="14" key="1">
    <citation type="journal article" date="2018" name="Int. J. Syst. Evol. Microbiol.">
        <title>Neptunicella marina gen. nov., sp. nov., isolated from surface seawater.</title>
        <authorList>
            <person name="Liu X."/>
            <person name="Lai Q."/>
            <person name="Du Y."/>
            <person name="Zhang X."/>
            <person name="Liu Z."/>
            <person name="Sun F."/>
            <person name="Shao Z."/>
        </authorList>
    </citation>
    <scope>NUCLEOTIDE SEQUENCE</scope>
    <source>
        <strain evidence="14">S27-2</strain>
    </source>
</reference>
<evidence type="ECO:0000256" key="7">
    <source>
        <dbReference type="ARBA" id="ARBA00022777"/>
    </source>
</evidence>
<feature type="active site" evidence="11">
    <location>
        <position position="379"/>
    </location>
</feature>
<dbReference type="Proteomes" id="UP000601768">
    <property type="component" value="Unassembled WGS sequence"/>
</dbReference>
<dbReference type="InterPro" id="IPR046854">
    <property type="entry name" value="AceK_regulatory"/>
</dbReference>
<dbReference type="GO" id="GO:0006099">
    <property type="term" value="P:tricarboxylic acid cycle"/>
    <property type="evidence" value="ECO:0007669"/>
    <property type="project" value="UniProtKB-UniRule"/>
</dbReference>
<gene>
    <name evidence="11 14" type="primary">aceK</name>
    <name evidence="14" type="ORF">H8B19_04490</name>
</gene>
<keyword evidence="8 11" id="KW-0378">Hydrolase</keyword>
<dbReference type="PIRSF" id="PIRSF000719">
    <property type="entry name" value="AceK"/>
    <property type="match status" value="1"/>
</dbReference>
<evidence type="ECO:0000256" key="5">
    <source>
        <dbReference type="ARBA" id="ARBA00022679"/>
    </source>
</evidence>
<comment type="subcellular location">
    <subcellularLocation>
        <location evidence="11">Cytoplasm</location>
    </subcellularLocation>
</comment>
<evidence type="ECO:0000256" key="2">
    <source>
        <dbReference type="ARBA" id="ARBA00022490"/>
    </source>
</evidence>
<feature type="binding site" evidence="11">
    <location>
        <begin position="323"/>
        <end position="329"/>
    </location>
    <ligand>
        <name>ATP</name>
        <dbReference type="ChEBI" id="CHEBI:30616"/>
    </ligand>
</feature>
<dbReference type="HAMAP" id="MF_00747">
    <property type="entry name" value="AceK"/>
    <property type="match status" value="1"/>
</dbReference>
<keyword evidence="1 11" id="KW-0329">Glyoxylate bypass</keyword>
<comment type="caution">
    <text evidence="14">The sequence shown here is derived from an EMBL/GenBank/DDBJ whole genome shotgun (WGS) entry which is preliminary data.</text>
</comment>
<feature type="domain" description="Isocitrate dehydrogenase kinase/phosphatase (AceK) regulatory" evidence="13">
    <location>
        <begin position="20"/>
        <end position="316"/>
    </location>
</feature>
<evidence type="ECO:0000256" key="8">
    <source>
        <dbReference type="ARBA" id="ARBA00022801"/>
    </source>
</evidence>
<comment type="catalytic activity">
    <reaction evidence="11">
        <text>L-seryl-[isocitrate dehydrogenase] + ATP = O-phospho-L-seryl-[isocitrate dehydrogenase] + ADP + H(+)</text>
        <dbReference type="Rhea" id="RHEA:43540"/>
        <dbReference type="Rhea" id="RHEA-COMP:10605"/>
        <dbReference type="Rhea" id="RHEA-COMP:10606"/>
        <dbReference type="ChEBI" id="CHEBI:15378"/>
        <dbReference type="ChEBI" id="CHEBI:29999"/>
        <dbReference type="ChEBI" id="CHEBI:30616"/>
        <dbReference type="ChEBI" id="CHEBI:83421"/>
        <dbReference type="ChEBI" id="CHEBI:456216"/>
        <dbReference type="EC" id="2.7.11.5"/>
    </reaction>
</comment>
<evidence type="ECO:0000256" key="11">
    <source>
        <dbReference type="HAMAP-Rule" id="MF_00747"/>
    </source>
</evidence>
<dbReference type="GO" id="GO:0016208">
    <property type="term" value="F:AMP binding"/>
    <property type="evidence" value="ECO:0007669"/>
    <property type="project" value="TreeGrafter"/>
</dbReference>
<dbReference type="EMBL" id="JACNEP010000002">
    <property type="protein sequence ID" value="MBC3765120.1"/>
    <property type="molecule type" value="Genomic_DNA"/>
</dbReference>
<evidence type="ECO:0000313" key="14">
    <source>
        <dbReference type="EMBL" id="MBC3765120.1"/>
    </source>
</evidence>
<evidence type="ECO:0000256" key="3">
    <source>
        <dbReference type="ARBA" id="ARBA00022527"/>
    </source>
</evidence>
<dbReference type="GO" id="GO:0004674">
    <property type="term" value="F:protein serine/threonine kinase activity"/>
    <property type="evidence" value="ECO:0007669"/>
    <property type="project" value="UniProtKB-KW"/>
</dbReference>
<evidence type="ECO:0000256" key="4">
    <source>
        <dbReference type="ARBA" id="ARBA00022532"/>
    </source>
</evidence>
<proteinExistence type="inferred from homology"/>
<organism evidence="14 15">
    <name type="scientific">Neptunicella marina</name>
    <dbReference type="NCBI Taxonomy" id="2125989"/>
    <lineage>
        <taxon>Bacteria</taxon>
        <taxon>Pseudomonadati</taxon>
        <taxon>Pseudomonadota</taxon>
        <taxon>Gammaproteobacteria</taxon>
        <taxon>Alteromonadales</taxon>
        <taxon>Alteromonadaceae</taxon>
        <taxon>Neptunicella</taxon>
    </lineage>
</organism>
<accession>A0A8J6ISS4</accession>
<evidence type="ECO:0000259" key="13">
    <source>
        <dbReference type="Pfam" id="PF20423"/>
    </source>
</evidence>
<keyword evidence="3 11" id="KW-0723">Serine/threonine-protein kinase</keyword>
<evidence type="ECO:0000313" key="15">
    <source>
        <dbReference type="Proteomes" id="UP000601768"/>
    </source>
</evidence>
<comment type="similarity">
    <text evidence="11">Belongs to the AceK family.</text>
</comment>
<dbReference type="EC" id="2.7.11.5" evidence="11"/>
<dbReference type="GO" id="GO:0004721">
    <property type="term" value="F:phosphoprotein phosphatase activity"/>
    <property type="evidence" value="ECO:0007669"/>
    <property type="project" value="UniProtKB-KW"/>
</dbReference>
<dbReference type="InterPro" id="IPR010452">
    <property type="entry name" value="Isocitrate_DH_AceK"/>
</dbReference>
<evidence type="ECO:0000256" key="9">
    <source>
        <dbReference type="ARBA" id="ARBA00022840"/>
    </source>
</evidence>
<dbReference type="GO" id="GO:0005524">
    <property type="term" value="F:ATP binding"/>
    <property type="evidence" value="ECO:0007669"/>
    <property type="project" value="UniProtKB-UniRule"/>
</dbReference>
<protein>
    <recommendedName>
        <fullName evidence="11">Isocitrate dehydrogenase kinase/phosphatase</fullName>
        <shortName evidence="11">IDH kinase/phosphatase</shortName>
        <shortName evidence="11">IDHK/P</shortName>
        <ecNumber evidence="11">2.7.11.5</ecNumber>
        <ecNumber evidence="11">3.1.3.-</ecNumber>
    </recommendedName>
</protein>
<dbReference type="EC" id="3.1.3.-" evidence="11"/>
<dbReference type="GO" id="GO:0006097">
    <property type="term" value="P:glyoxylate cycle"/>
    <property type="evidence" value="ECO:0007669"/>
    <property type="project" value="UniProtKB-UniRule"/>
</dbReference>
<dbReference type="GO" id="GO:0006006">
    <property type="term" value="P:glucose metabolic process"/>
    <property type="evidence" value="ECO:0007669"/>
    <property type="project" value="InterPro"/>
</dbReference>
<keyword evidence="7 11" id="KW-0418">Kinase</keyword>
<sequence length="579" mass="67107">MSSPASSSSANQALQQQLSEIILQGFEQYFSQHQIISHSASALFLRGQWQQIQLASKARLNVYEQQLASVVSHIYDKLNPVLQTNQFWIELKQGFYEVLNNHSQTELLESFYNSVIGRLFHHNKINDQLLFVLPSRCYLPGQLRDKVVHTQHFNQSLNQTFDLLLKEVEFGEKWCSKSVDIELLCARLRSQTVNQTSTISRIEILKPVFYRNHYACLIGRICTECDSQPFVIVMMLNEQGHVYLDALLSDTDSISVLFGFARSYFLMACDCPAEVVAFLHQVLPDKKHYELYSSIGFHKHSKTAFYRDFIRHLELSNDMFEQAPGIAGLVMAVFHLPSYDVVFKIIRDQFGDSKSVTREQVKHCYRTIKIHDRVGRMADTHEFNHFHLPRHRVSEQLLSYLQQVAAGSIRVTPNEIIISHLYIERRMTPLNLYLQRNLSDSQIDTVINDLGNCIKEIASADIFPGDMLHKNFGVSRHGRVIFYDYDEISLMPEKNFRELPQSSDPFAMDSLSIAPSDVFPQQFEHFIVGQQPYKSRLKYFHPELFQCEFWQQLQQKLKKGRAPSVLPYSDNCRFVSKNP</sequence>
<keyword evidence="4 11" id="KW-0816">Tricarboxylic acid cycle</keyword>
<evidence type="ECO:0000256" key="6">
    <source>
        <dbReference type="ARBA" id="ARBA00022741"/>
    </source>
</evidence>
<keyword evidence="15" id="KW-1185">Reference proteome</keyword>
<dbReference type="NCBIfam" id="NF002804">
    <property type="entry name" value="PRK02946.1"/>
    <property type="match status" value="1"/>
</dbReference>
<name>A0A8J6ISS4_9ALTE</name>
<keyword evidence="9 11" id="KW-0067">ATP-binding</keyword>
<feature type="domain" description="Isocitrate dehydrogenase kinase/phosphatase (AceK) kinase" evidence="12">
    <location>
        <begin position="318"/>
        <end position="569"/>
    </location>
</feature>